<evidence type="ECO:0000313" key="3">
    <source>
        <dbReference type="Proteomes" id="UP000722989"/>
    </source>
</evidence>
<evidence type="ECO:0000259" key="1">
    <source>
        <dbReference type="Pfam" id="PF13243"/>
    </source>
</evidence>
<dbReference type="EMBL" id="JAATVY010000007">
    <property type="protein sequence ID" value="NJC70649.1"/>
    <property type="molecule type" value="Genomic_DNA"/>
</dbReference>
<dbReference type="Gene3D" id="1.50.10.160">
    <property type="match status" value="1"/>
</dbReference>
<sequence length="522" mass="55522">MLEQVHVTAGEATLGRLLTEIIEDSTTDFSISWYDTARVVSLWSRQPEGMPPDLARRAVARLLTGQNADGSWGYPAAPVAYRLVPTLGVVHALAAIGGPQAAAAAARGVAFLGQHIADFHPARQPDTVAVELILPDLLESLRAAGLNDLDAALELQLSQLERLHQLRRQSRAATHLPLPLWHSLEVLGPIAAPTPEVPGGAVACSPSATAAALATAARPAPEAVRFLTAEAERYAGGWPTVTRVRFFEGAWVVCAMAQGGARIEPGLAHRLRTWLTSALRPQGAIPGTGLPPDADDTACVLYALGYLGERPDIGLLRSYERDGHFATFQVERTPSISTNAHVLRTVRAYGDTADPFADRAARVAYGYLADTQNADGFWDDKWHASPYYATSAVMLALAGDPTSSAATRATRWLLDTQRPDGSWGVWHGTFEETAYAVRALLAAGTPATGPALRRGAAYLVAGREAGFPADGRAPLWHGKVLYEPRRIALGFAHAALHACAQAGVLGSGAVPLPRKHEESCNA</sequence>
<dbReference type="Gene3D" id="1.50.10.20">
    <property type="match status" value="1"/>
</dbReference>
<dbReference type="Pfam" id="PF13243">
    <property type="entry name" value="SQHop_cyclase_C"/>
    <property type="match status" value="1"/>
</dbReference>
<dbReference type="Proteomes" id="UP000722989">
    <property type="component" value="Unassembled WGS sequence"/>
</dbReference>
<name>A0ABX0XX69_9ACTN</name>
<dbReference type="SUPFAM" id="SSF48239">
    <property type="entry name" value="Terpenoid cyclases/Protein prenyltransferases"/>
    <property type="match status" value="2"/>
</dbReference>
<reference evidence="2 3" key="1">
    <citation type="submission" date="2020-03" db="EMBL/GenBank/DDBJ databases">
        <title>WGS of the type strain of Planosporangium spp.</title>
        <authorList>
            <person name="Thawai C."/>
        </authorList>
    </citation>
    <scope>NUCLEOTIDE SEQUENCE [LARGE SCALE GENOMIC DNA]</scope>
    <source>
        <strain evidence="2 3">TBRC 5610</strain>
    </source>
</reference>
<evidence type="ECO:0000313" key="2">
    <source>
        <dbReference type="EMBL" id="NJC70649.1"/>
    </source>
</evidence>
<comment type="caution">
    <text evidence="2">The sequence shown here is derived from an EMBL/GenBank/DDBJ whole genome shotgun (WGS) entry which is preliminary data.</text>
</comment>
<dbReference type="InterPro" id="IPR008930">
    <property type="entry name" value="Terpenoid_cyclase/PrenylTrfase"/>
</dbReference>
<dbReference type="PANTHER" id="PTHR31739:SF25">
    <property type="entry name" value="(E,E)-GERANYLLINALOOL SYNTHASE"/>
    <property type="match status" value="1"/>
</dbReference>
<feature type="domain" description="Squalene cyclase C-terminal" evidence="1">
    <location>
        <begin position="334"/>
        <end position="463"/>
    </location>
</feature>
<dbReference type="PANTHER" id="PTHR31739">
    <property type="entry name" value="ENT-COPALYL DIPHOSPHATE SYNTHASE, CHLOROPLASTIC"/>
    <property type="match status" value="1"/>
</dbReference>
<keyword evidence="3" id="KW-1185">Reference proteome</keyword>
<organism evidence="2 3">
    <name type="scientific">Planosporangium thailandense</name>
    <dbReference type="NCBI Taxonomy" id="765197"/>
    <lineage>
        <taxon>Bacteria</taxon>
        <taxon>Bacillati</taxon>
        <taxon>Actinomycetota</taxon>
        <taxon>Actinomycetes</taxon>
        <taxon>Micromonosporales</taxon>
        <taxon>Micromonosporaceae</taxon>
        <taxon>Planosporangium</taxon>
    </lineage>
</organism>
<dbReference type="InterPro" id="IPR050148">
    <property type="entry name" value="Terpene_synthase-like"/>
</dbReference>
<protein>
    <recommendedName>
        <fullName evidence="1">Squalene cyclase C-terminal domain-containing protein</fullName>
    </recommendedName>
</protein>
<dbReference type="RefSeq" id="WP_167925549.1">
    <property type="nucleotide sequence ID" value="NZ_JAATVY010000007.1"/>
</dbReference>
<gene>
    <name evidence="2" type="ORF">HC031_13135</name>
</gene>
<dbReference type="InterPro" id="IPR032696">
    <property type="entry name" value="SQ_cyclase_C"/>
</dbReference>
<proteinExistence type="predicted"/>
<accession>A0ABX0XX69</accession>